<keyword evidence="8" id="KW-0010">Activator</keyword>
<dbReference type="GO" id="GO:0006369">
    <property type="term" value="P:termination of RNA polymerase II transcription"/>
    <property type="evidence" value="ECO:0007669"/>
    <property type="project" value="TreeGrafter"/>
</dbReference>
<evidence type="ECO:0000256" key="7">
    <source>
        <dbReference type="ARBA" id="ARBA00032012"/>
    </source>
</evidence>
<dbReference type="Gene3D" id="2.40.320.10">
    <property type="entry name" value="Hypothetical Protein Pfu-838710-001"/>
    <property type="match status" value="1"/>
</dbReference>
<evidence type="ECO:0000256" key="8">
    <source>
        <dbReference type="RuleBase" id="RU364150"/>
    </source>
</evidence>
<feature type="region of interest" description="Disordered" evidence="9">
    <location>
        <begin position="97"/>
        <end position="118"/>
    </location>
</feature>
<sequence>MHEHLLFAPVSAAQYPDVLAQLTGIAAMRPVRVIERRLVFKPFQKSTFSKPPPSTIQSAQDQRLNKILHGAMHYIHAVGPLDESDFAAIPSASHDGPASGAAVSSSSSPSSSSSSALPSGSVEHAYHISQQHWEIQFNDTPIAGSNVPVNTRFASTANLPYGDPLPFLNSMGFIYITEYVVEGYRFIVDDIVLFLHRVLVFPQKGSEDPLMPAERLPPYKAMLPLDSSGSYILQASLLVADGASPDLIQTGADRLLALKDRLKLLVPLELVDRLSLDTRAK</sequence>
<dbReference type="AlphaFoldDB" id="A0A168CT09"/>
<dbReference type="GO" id="GO:0070847">
    <property type="term" value="C:core mediator complex"/>
    <property type="evidence" value="ECO:0007669"/>
    <property type="project" value="TreeGrafter"/>
</dbReference>
<comment type="subcellular location">
    <subcellularLocation>
        <location evidence="1 8">Nucleus</location>
    </subcellularLocation>
</comment>
<dbReference type="PANTHER" id="PTHR13321">
    <property type="entry name" value="MEDIATOR OF RNA POLYMERASE II TRANSCRIPTION, SUBUNIT 18"/>
    <property type="match status" value="1"/>
</dbReference>
<dbReference type="PANTHER" id="PTHR13321:SF2">
    <property type="entry name" value="MEDIATOR OF RNA POLYMERASE II TRANSCRIPTION SUBUNIT 18"/>
    <property type="match status" value="1"/>
</dbReference>
<keyword evidence="11" id="KW-1185">Reference proteome</keyword>
<evidence type="ECO:0000256" key="9">
    <source>
        <dbReference type="SAM" id="MobiDB-lite"/>
    </source>
</evidence>
<evidence type="ECO:0000313" key="10">
    <source>
        <dbReference type="EMBL" id="KZZ96976.1"/>
    </source>
</evidence>
<dbReference type="GO" id="GO:0003712">
    <property type="term" value="F:transcription coregulator activity"/>
    <property type="evidence" value="ECO:0007669"/>
    <property type="project" value="InterPro"/>
</dbReference>
<evidence type="ECO:0000256" key="2">
    <source>
        <dbReference type="ARBA" id="ARBA00009814"/>
    </source>
</evidence>
<evidence type="ECO:0000256" key="3">
    <source>
        <dbReference type="ARBA" id="ARBA00019612"/>
    </source>
</evidence>
<comment type="subunit">
    <text evidence="8">Component of the Mediator complex.</text>
</comment>
<name>A0A168CT09_9EURO</name>
<evidence type="ECO:0000256" key="5">
    <source>
        <dbReference type="ARBA" id="ARBA00023163"/>
    </source>
</evidence>
<proteinExistence type="inferred from homology"/>
<evidence type="ECO:0000256" key="1">
    <source>
        <dbReference type="ARBA" id="ARBA00004123"/>
    </source>
</evidence>
<comment type="function">
    <text evidence="8">Component of the Mediator complex, a coactivator involved in the regulated transcription of nearly all RNA polymerase II-dependent genes. Mediator functions as a bridge to convey information from gene-specific regulatory proteins to the basal RNA polymerase II transcription machinery. Mediator is recruited to promoters by direct interactions with regulatory proteins and serves as a scaffold for the assembly of a functional preinitiation complex with RNA polymerase II and the general transcription factors.</text>
</comment>
<reference evidence="10 11" key="1">
    <citation type="journal article" date="2016" name="Genome Biol. Evol.">
        <title>Divergent and convergent evolution of fungal pathogenicity.</title>
        <authorList>
            <person name="Shang Y."/>
            <person name="Xiao G."/>
            <person name="Zheng P."/>
            <person name="Cen K."/>
            <person name="Zhan S."/>
            <person name="Wang C."/>
        </authorList>
    </citation>
    <scope>NUCLEOTIDE SEQUENCE [LARGE SCALE GENOMIC DNA]</scope>
    <source>
        <strain evidence="10 11">ARSEF 7405</strain>
    </source>
</reference>
<accession>A0A168CT09</accession>
<dbReference type="OrthoDB" id="5348092at2759"/>
<evidence type="ECO:0000313" key="11">
    <source>
        <dbReference type="Proteomes" id="UP000242877"/>
    </source>
</evidence>
<dbReference type="Pfam" id="PF09637">
    <property type="entry name" value="Med18"/>
    <property type="match status" value="1"/>
</dbReference>
<dbReference type="GO" id="GO:0016592">
    <property type="term" value="C:mediator complex"/>
    <property type="evidence" value="ECO:0007669"/>
    <property type="project" value="InterPro"/>
</dbReference>
<gene>
    <name evidence="8" type="primary">MED18</name>
    <name evidence="10" type="ORF">AAP_00619</name>
</gene>
<dbReference type="GO" id="GO:0006357">
    <property type="term" value="P:regulation of transcription by RNA polymerase II"/>
    <property type="evidence" value="ECO:0007669"/>
    <property type="project" value="InterPro"/>
</dbReference>
<protein>
    <recommendedName>
        <fullName evidence="3 8">Mediator of RNA polymerase II transcription subunit 18</fullName>
    </recommendedName>
    <alternativeName>
        <fullName evidence="7 8">Mediator complex subunit 18</fullName>
    </alternativeName>
</protein>
<comment type="similarity">
    <text evidence="2 8">Belongs to the Mediator complex subunit 18 family.</text>
</comment>
<keyword evidence="6 8" id="KW-0539">Nucleus</keyword>
<dbReference type="InterPro" id="IPR019095">
    <property type="entry name" value="Mediator_Med18"/>
</dbReference>
<dbReference type="Proteomes" id="UP000242877">
    <property type="component" value="Unassembled WGS sequence"/>
</dbReference>
<evidence type="ECO:0000256" key="4">
    <source>
        <dbReference type="ARBA" id="ARBA00023015"/>
    </source>
</evidence>
<dbReference type="VEuPathDB" id="FungiDB:AAP_00619"/>
<comment type="caution">
    <text evidence="10">The sequence shown here is derived from an EMBL/GenBank/DDBJ whole genome shotgun (WGS) entry which is preliminary data.</text>
</comment>
<evidence type="ECO:0000256" key="6">
    <source>
        <dbReference type="ARBA" id="ARBA00023242"/>
    </source>
</evidence>
<keyword evidence="5 8" id="KW-0804">Transcription</keyword>
<dbReference type="EMBL" id="AZGZ01000002">
    <property type="protein sequence ID" value="KZZ96976.1"/>
    <property type="molecule type" value="Genomic_DNA"/>
</dbReference>
<organism evidence="10 11">
    <name type="scientific">Ascosphaera apis ARSEF 7405</name>
    <dbReference type="NCBI Taxonomy" id="392613"/>
    <lineage>
        <taxon>Eukaryota</taxon>
        <taxon>Fungi</taxon>
        <taxon>Dikarya</taxon>
        <taxon>Ascomycota</taxon>
        <taxon>Pezizomycotina</taxon>
        <taxon>Eurotiomycetes</taxon>
        <taxon>Eurotiomycetidae</taxon>
        <taxon>Onygenales</taxon>
        <taxon>Ascosphaeraceae</taxon>
        <taxon>Ascosphaera</taxon>
    </lineage>
</organism>
<keyword evidence="4 8" id="KW-0805">Transcription regulation</keyword>